<name>A0A429G9P4_9CREN</name>
<dbReference type="PANTHER" id="PTHR13872">
    <property type="entry name" value="DOLICHYL-DIPHOSPHOOLIGOSACCHARIDE--PROTEIN GLYCOSYLTRANSFERASE SUBUNIT"/>
    <property type="match status" value="1"/>
</dbReference>
<evidence type="ECO:0000256" key="7">
    <source>
        <dbReference type="ARBA" id="ARBA00022676"/>
    </source>
</evidence>
<feature type="transmembrane region" description="Helical" evidence="17">
    <location>
        <begin position="245"/>
        <end position="268"/>
    </location>
</feature>
<accession>A0A429G9P4</accession>
<keyword evidence="13 17" id="KW-0472">Membrane</keyword>
<dbReference type="EC" id="2.4.99.21" evidence="6"/>
<dbReference type="GO" id="GO:0016020">
    <property type="term" value="C:membrane"/>
    <property type="evidence" value="ECO:0007669"/>
    <property type="project" value="InterPro"/>
</dbReference>
<comment type="similarity">
    <text evidence="5">Belongs to the STT3 family.</text>
</comment>
<evidence type="ECO:0000256" key="4">
    <source>
        <dbReference type="ARBA" id="ARBA00004922"/>
    </source>
</evidence>
<comment type="subcellular location">
    <subcellularLocation>
        <location evidence="3">Endomembrane system</location>
        <topology evidence="3">Multi-pass membrane protein</topology>
    </subcellularLocation>
</comment>
<feature type="domain" description="STT3/PglB/AglB core" evidence="19">
    <location>
        <begin position="522"/>
        <end position="564"/>
    </location>
</feature>
<gene>
    <name evidence="20" type="ORF">D9Q81_00545</name>
</gene>
<evidence type="ECO:0000256" key="2">
    <source>
        <dbReference type="ARBA" id="ARBA00001946"/>
    </source>
</evidence>
<protein>
    <recommendedName>
        <fullName evidence="6">dolichyl-phosphooligosaccharide-protein glycotransferase</fullName>
        <ecNumber evidence="6">2.4.99.21</ecNumber>
    </recommendedName>
    <alternativeName>
        <fullName evidence="15">Oligosaccharyl transferase</fullName>
    </alternativeName>
</protein>
<dbReference type="InterPro" id="IPR048999">
    <property type="entry name" value="STT3-PglB_core"/>
</dbReference>
<keyword evidence="7" id="KW-0328">Glycosyltransferase</keyword>
<evidence type="ECO:0000256" key="12">
    <source>
        <dbReference type="ARBA" id="ARBA00022989"/>
    </source>
</evidence>
<comment type="cofactor">
    <cofactor evidence="2">
        <name>Mg(2+)</name>
        <dbReference type="ChEBI" id="CHEBI:18420"/>
    </cofactor>
</comment>
<evidence type="ECO:0000256" key="15">
    <source>
        <dbReference type="ARBA" id="ARBA00030679"/>
    </source>
</evidence>
<keyword evidence="12 17" id="KW-1133">Transmembrane helix</keyword>
<feature type="transmembrane region" description="Helical" evidence="17">
    <location>
        <begin position="199"/>
        <end position="216"/>
    </location>
</feature>
<comment type="cofactor">
    <cofactor evidence="1">
        <name>Mn(2+)</name>
        <dbReference type="ChEBI" id="CHEBI:29035"/>
    </cofactor>
</comment>
<keyword evidence="11" id="KW-0460">Magnesium</keyword>
<dbReference type="PANTHER" id="PTHR13872:SF1">
    <property type="entry name" value="DOLICHYL-DIPHOSPHOOLIGOSACCHARIDE--PROTEIN GLYCOSYLTRANSFERASE SUBUNIT STT3B"/>
    <property type="match status" value="1"/>
</dbReference>
<dbReference type="GO" id="GO:0004576">
    <property type="term" value="F:oligosaccharyl transferase activity"/>
    <property type="evidence" value="ECO:0007669"/>
    <property type="project" value="InterPro"/>
</dbReference>
<evidence type="ECO:0000256" key="17">
    <source>
        <dbReference type="SAM" id="Phobius"/>
    </source>
</evidence>
<dbReference type="GO" id="GO:0012505">
    <property type="term" value="C:endomembrane system"/>
    <property type="evidence" value="ECO:0007669"/>
    <property type="project" value="UniProtKB-SubCell"/>
</dbReference>
<dbReference type="Pfam" id="PF02516">
    <property type="entry name" value="STT3"/>
    <property type="match status" value="1"/>
</dbReference>
<evidence type="ECO:0000256" key="16">
    <source>
        <dbReference type="ARBA" id="ARBA00034066"/>
    </source>
</evidence>
<feature type="transmembrane region" description="Helical" evidence="17">
    <location>
        <begin position="410"/>
        <end position="427"/>
    </location>
</feature>
<sequence>MFYKGTSAHLRWNSLADEGRIRGLITDILALILSYSLGAFIRILPTFKYGANLTADDPLLHYRITDYLVKTGHLPSYDPLSWHPWSYNPTEVLPVLHYYTGAAIYKLVSLFGFKDLYTVVVYIPAFFAPLIVIPLYLTAKELWGREAAVISAFSISLSWAYLSRSLAGWYRHEQFAIPLLMASLYFTLKAMRTDEDWKVIVYSGLSGAFLVYASGVWAGFRALYDGYALILFLLLLLDRLDWRKALALGIPPLYVLIASLGALSNLAYRKLYMSFESTLVWASLLAALVYLLSERIPKVAGRRREVSVVAGVALLAIFLGLGIYQPLTGRLMRVLFPSVKLPQGNVVETVAEHGAGESFESFTTLLIPASLGLFFLIIERWRKDEELTLALMTLISLYFAVSIVRLPPLAAPFLALCAGYFTQRLLIFSEPYIKRVRALERSKGRRGASLPLKRKIYMLRVPIILMLILVILPVSLQGHIREYRGNLYSYALSYEEAMSYPLGFSEGWIDALNWLKNNTKPEEIAISWWDYGYWMQFGSGKVTIADGLTINSSQIALIAKGFMGPEERMLDLASRMNASYVVVDVPAEVGNFQGGGKWIAIAWIAGEFQYSPYRSDESSKWLTQDLRKFFYYDSMSGRYIPTDYALNTTLYKMALASIGFGKMNYFELVHVGKNQGYVEVAIFKVKGG</sequence>
<evidence type="ECO:0000313" key="20">
    <source>
        <dbReference type="EMBL" id="RSN70531.1"/>
    </source>
</evidence>
<comment type="catalytic activity">
    <reaction evidence="16">
        <text>an archaeal dolichyl phosphooligosaccharide + [protein]-L-asparagine = an archaeal dolichyl phosphate + a glycoprotein with the oligosaccharide chain attached by N-beta-D-glycosyl linkage to a protein L-asparagine.</text>
        <dbReference type="EC" id="2.4.99.21"/>
    </reaction>
</comment>
<evidence type="ECO:0000313" key="21">
    <source>
        <dbReference type="Proteomes" id="UP000278149"/>
    </source>
</evidence>
<evidence type="ECO:0000256" key="3">
    <source>
        <dbReference type="ARBA" id="ARBA00004127"/>
    </source>
</evidence>
<feature type="transmembrane region" description="Helical" evidence="17">
    <location>
        <begin position="222"/>
        <end position="238"/>
    </location>
</feature>
<dbReference type="InterPro" id="IPR003674">
    <property type="entry name" value="Oligo_trans_STT3"/>
</dbReference>
<evidence type="ECO:0000256" key="1">
    <source>
        <dbReference type="ARBA" id="ARBA00001936"/>
    </source>
</evidence>
<evidence type="ECO:0000256" key="8">
    <source>
        <dbReference type="ARBA" id="ARBA00022679"/>
    </source>
</evidence>
<feature type="transmembrane region" description="Helical" evidence="17">
    <location>
        <begin position="116"/>
        <end position="136"/>
    </location>
</feature>
<keyword evidence="10" id="KW-0479">Metal-binding</keyword>
<proteinExistence type="inferred from homology"/>
<dbReference type="InterPro" id="IPR048307">
    <property type="entry name" value="STT3_N"/>
</dbReference>
<comment type="caution">
    <text evidence="20">The sequence shown here is derived from an EMBL/GenBank/DDBJ whole genome shotgun (WGS) entry which is preliminary data.</text>
</comment>
<evidence type="ECO:0000256" key="11">
    <source>
        <dbReference type="ARBA" id="ARBA00022842"/>
    </source>
</evidence>
<dbReference type="AlphaFoldDB" id="A0A429G9P4"/>
<dbReference type="Pfam" id="PF21436">
    <property type="entry name" value="STT3-PglB_core"/>
    <property type="match status" value="1"/>
</dbReference>
<feature type="transmembrane region" description="Helical" evidence="17">
    <location>
        <begin position="361"/>
        <end position="378"/>
    </location>
</feature>
<keyword evidence="9 17" id="KW-0812">Transmembrane</keyword>
<evidence type="ECO:0000259" key="19">
    <source>
        <dbReference type="Pfam" id="PF21436"/>
    </source>
</evidence>
<feature type="transmembrane region" description="Helical" evidence="17">
    <location>
        <begin position="456"/>
        <end position="476"/>
    </location>
</feature>
<dbReference type="Gene3D" id="3.40.50.12610">
    <property type="match status" value="1"/>
</dbReference>
<feature type="transmembrane region" description="Helical" evidence="17">
    <location>
        <begin position="21"/>
        <end position="44"/>
    </location>
</feature>
<comment type="pathway">
    <text evidence="4">Protein modification; protein glycosylation.</text>
</comment>
<organism evidence="20 21">
    <name type="scientific">Candidatus Korarchaeum cryptofilum</name>
    <dbReference type="NCBI Taxonomy" id="498846"/>
    <lineage>
        <taxon>Archaea</taxon>
        <taxon>Thermoproteota</taxon>
        <taxon>Candidatus Korarchaeia</taxon>
        <taxon>Candidatus Korarchaeales</taxon>
        <taxon>Candidatus Korarchaeaceae</taxon>
        <taxon>Candidatus Korarchaeum</taxon>
    </lineage>
</organism>
<keyword evidence="8" id="KW-0808">Transferase</keyword>
<evidence type="ECO:0000256" key="9">
    <source>
        <dbReference type="ARBA" id="ARBA00022692"/>
    </source>
</evidence>
<evidence type="ECO:0000256" key="6">
    <source>
        <dbReference type="ARBA" id="ARBA00012602"/>
    </source>
</evidence>
<dbReference type="Proteomes" id="UP000278149">
    <property type="component" value="Unassembled WGS sequence"/>
</dbReference>
<reference evidence="20 21" key="1">
    <citation type="submission" date="2018-10" db="EMBL/GenBank/DDBJ databases">
        <title>Co-occurring genomic capacity for anaerobic methane metabolism and dissimilatory sulfite reduction discovered in the Korarchaeota.</title>
        <authorList>
            <person name="Mckay L.J."/>
            <person name="Dlakic M."/>
            <person name="Fields M.W."/>
            <person name="Delmont T.O."/>
            <person name="Eren A.M."/>
            <person name="Jay Z.J."/>
            <person name="Klingelsmith K.B."/>
            <person name="Rusch D.B."/>
            <person name="Inskeep W.P."/>
        </authorList>
    </citation>
    <scope>NUCLEOTIDE SEQUENCE [LARGE SCALE GENOMIC DNA]</scope>
    <source>
        <strain evidence="20 21">WS</strain>
    </source>
</reference>
<evidence type="ECO:0000256" key="5">
    <source>
        <dbReference type="ARBA" id="ARBA00010810"/>
    </source>
</evidence>
<dbReference type="GO" id="GO:0046872">
    <property type="term" value="F:metal ion binding"/>
    <property type="evidence" value="ECO:0007669"/>
    <property type="project" value="UniProtKB-KW"/>
</dbReference>
<feature type="transmembrane region" description="Helical" evidence="17">
    <location>
        <begin position="305"/>
        <end position="324"/>
    </location>
</feature>
<evidence type="ECO:0000256" key="10">
    <source>
        <dbReference type="ARBA" id="ARBA00022723"/>
    </source>
</evidence>
<feature type="transmembrane region" description="Helical" evidence="17">
    <location>
        <begin position="387"/>
        <end position="404"/>
    </location>
</feature>
<dbReference type="UniPathway" id="UPA00378"/>
<evidence type="ECO:0000259" key="18">
    <source>
        <dbReference type="Pfam" id="PF02516"/>
    </source>
</evidence>
<feature type="transmembrane region" description="Helical" evidence="17">
    <location>
        <begin position="274"/>
        <end position="293"/>
    </location>
</feature>
<dbReference type="EMBL" id="RCOR01000006">
    <property type="protein sequence ID" value="RSN70531.1"/>
    <property type="molecule type" value="Genomic_DNA"/>
</dbReference>
<evidence type="ECO:0000256" key="14">
    <source>
        <dbReference type="ARBA" id="ARBA00023211"/>
    </source>
</evidence>
<evidence type="ECO:0000256" key="13">
    <source>
        <dbReference type="ARBA" id="ARBA00023136"/>
    </source>
</evidence>
<feature type="domain" description="Oligosaccharyl transferase STT3 N-terminal" evidence="18">
    <location>
        <begin position="54"/>
        <end position="433"/>
    </location>
</feature>
<keyword evidence="14" id="KW-0464">Manganese</keyword>